<reference evidence="4" key="1">
    <citation type="journal article" date="2020" name="Nature">
        <title>Giant virus diversity and host interactions through global metagenomics.</title>
        <authorList>
            <person name="Schulz F."/>
            <person name="Roux S."/>
            <person name="Paez-Espino D."/>
            <person name="Jungbluth S."/>
            <person name="Walsh D.A."/>
            <person name="Denef V.J."/>
            <person name="McMahon K.D."/>
            <person name="Konstantinidis K.T."/>
            <person name="Eloe-Fadrosh E.A."/>
            <person name="Kyrpides N.C."/>
            <person name="Woyke T."/>
        </authorList>
    </citation>
    <scope>NUCLEOTIDE SEQUENCE</scope>
    <source>
        <strain evidence="4">GVMAG-M-3300001351-8</strain>
    </source>
</reference>
<sequence>MFIYLILVFNLFIIIFFTIIDIYKYRISFLEYLQRLSIYSYREPNYDYLIHGSSCGEIISSISIVELLLKKKKKIIVSCNTVSSYRLITKKISVDVILKPYEHIINLCIFYYRFKPKNIIIMESDIWPLFTSIAKLLNIRIIAINYTFKKEKPFRNLIHYYLLDKIYLKEPIDFYNAKYEFLGNIKLLNAGKSQLIVKKRMLTIISAHYDEFEIHRKIITFCLENNIKVVYIPRYLNYESELKEAFKTLNYYWLTDKNKNISKLISNFDLIVCFCYGLTNSFLSHSKLSIMGGTFNQVGGHNIVEPIVNYNYLIMGPNYKTCADLYTILNKHNIISICDVDINERILYFIDHNSEDIANTLLYLEKYRDNLNNRLETILG</sequence>
<dbReference type="EMBL" id="MN738865">
    <property type="protein sequence ID" value="QHT28867.1"/>
    <property type="molecule type" value="Genomic_DNA"/>
</dbReference>
<organism evidence="4">
    <name type="scientific">viral metagenome</name>
    <dbReference type="NCBI Taxonomy" id="1070528"/>
    <lineage>
        <taxon>unclassified sequences</taxon>
        <taxon>metagenomes</taxon>
        <taxon>organismal metagenomes</taxon>
    </lineage>
</organism>
<dbReference type="Gene3D" id="3.40.50.11720">
    <property type="entry name" value="3-Deoxy-D-manno-octulosonic-acid transferase, N-terminal domain"/>
    <property type="match status" value="1"/>
</dbReference>
<dbReference type="InterPro" id="IPR039901">
    <property type="entry name" value="Kdotransferase"/>
</dbReference>
<protein>
    <recommendedName>
        <fullName evidence="3">3-deoxy-D-manno-octulosonic-acid transferase N-terminal domain-containing protein</fullName>
    </recommendedName>
</protein>
<dbReference type="InterPro" id="IPR038107">
    <property type="entry name" value="Glycos_transf_N_sf"/>
</dbReference>
<dbReference type="GO" id="GO:0016740">
    <property type="term" value="F:transferase activity"/>
    <property type="evidence" value="ECO:0007669"/>
    <property type="project" value="UniProtKB-KW"/>
</dbReference>
<evidence type="ECO:0000256" key="2">
    <source>
        <dbReference type="SAM" id="Phobius"/>
    </source>
</evidence>
<dbReference type="Gene3D" id="3.40.50.2000">
    <property type="entry name" value="Glycogen Phosphorylase B"/>
    <property type="match status" value="1"/>
</dbReference>
<evidence type="ECO:0000313" key="4">
    <source>
        <dbReference type="EMBL" id="QHT28867.1"/>
    </source>
</evidence>
<keyword evidence="2" id="KW-1133">Transmembrane helix</keyword>
<dbReference type="PANTHER" id="PTHR42755">
    <property type="entry name" value="3-DEOXY-MANNO-OCTULOSONATE CYTIDYLYLTRANSFERASE"/>
    <property type="match status" value="1"/>
</dbReference>
<feature type="transmembrane region" description="Helical" evidence="2">
    <location>
        <begin position="6"/>
        <end position="25"/>
    </location>
</feature>
<dbReference type="AlphaFoldDB" id="A0A6C0EIH4"/>
<dbReference type="PANTHER" id="PTHR42755:SF1">
    <property type="entry name" value="3-DEOXY-D-MANNO-OCTULOSONIC ACID TRANSFERASE, MITOCHONDRIAL-RELATED"/>
    <property type="match status" value="1"/>
</dbReference>
<feature type="domain" description="3-deoxy-D-manno-octulosonic-acid transferase N-terminal" evidence="3">
    <location>
        <begin position="34"/>
        <end position="149"/>
    </location>
</feature>
<dbReference type="GO" id="GO:0009245">
    <property type="term" value="P:lipid A biosynthetic process"/>
    <property type="evidence" value="ECO:0007669"/>
    <property type="project" value="TreeGrafter"/>
</dbReference>
<keyword evidence="2" id="KW-0812">Transmembrane</keyword>
<accession>A0A6C0EIH4</accession>
<evidence type="ECO:0000256" key="1">
    <source>
        <dbReference type="ARBA" id="ARBA00022679"/>
    </source>
</evidence>
<dbReference type="GO" id="GO:0005886">
    <property type="term" value="C:plasma membrane"/>
    <property type="evidence" value="ECO:0007669"/>
    <property type="project" value="TreeGrafter"/>
</dbReference>
<keyword evidence="1" id="KW-0808">Transferase</keyword>
<dbReference type="Pfam" id="PF04413">
    <property type="entry name" value="Glycos_transf_N"/>
    <property type="match status" value="1"/>
</dbReference>
<proteinExistence type="predicted"/>
<keyword evidence="2" id="KW-0472">Membrane</keyword>
<dbReference type="InterPro" id="IPR007507">
    <property type="entry name" value="Glycos_transf_N"/>
</dbReference>
<name>A0A6C0EIH4_9ZZZZ</name>
<evidence type="ECO:0000259" key="3">
    <source>
        <dbReference type="Pfam" id="PF04413"/>
    </source>
</evidence>